<dbReference type="Proteomes" id="UP000034032">
    <property type="component" value="Unassembled WGS sequence"/>
</dbReference>
<evidence type="ECO:0000256" key="1">
    <source>
        <dbReference type="SAM" id="Phobius"/>
    </source>
</evidence>
<proteinExistence type="predicted"/>
<evidence type="ECO:0000313" key="2">
    <source>
        <dbReference type="EMBL" id="KKT81850.1"/>
    </source>
</evidence>
<name>A0A0G1KE58_9BACT</name>
<keyword evidence="1" id="KW-1133">Transmembrane helix</keyword>
<comment type="caution">
    <text evidence="2">The sequence shown here is derived from an EMBL/GenBank/DDBJ whole genome shotgun (WGS) entry which is preliminary data.</text>
</comment>
<evidence type="ECO:0000313" key="3">
    <source>
        <dbReference type="Proteomes" id="UP000034032"/>
    </source>
</evidence>
<keyword evidence="1" id="KW-0472">Membrane</keyword>
<protein>
    <submittedName>
        <fullName evidence="2">Uncharacterized protein</fullName>
    </submittedName>
</protein>
<dbReference type="AlphaFoldDB" id="A0A0G1KE58"/>
<keyword evidence="1" id="KW-0812">Transmembrane</keyword>
<dbReference type="EMBL" id="LCJR01000014">
    <property type="protein sequence ID" value="KKT81850.1"/>
    <property type="molecule type" value="Genomic_DNA"/>
</dbReference>
<gene>
    <name evidence="2" type="ORF">UW79_C0014G0002</name>
</gene>
<reference evidence="2 3" key="1">
    <citation type="journal article" date="2015" name="Nature">
        <title>rRNA introns, odd ribosomes, and small enigmatic genomes across a large radiation of phyla.</title>
        <authorList>
            <person name="Brown C.T."/>
            <person name="Hug L.A."/>
            <person name="Thomas B.C."/>
            <person name="Sharon I."/>
            <person name="Castelle C.J."/>
            <person name="Singh A."/>
            <person name="Wilkins M.J."/>
            <person name="Williams K.H."/>
            <person name="Banfield J.F."/>
        </authorList>
    </citation>
    <scope>NUCLEOTIDE SEQUENCE [LARGE SCALE GENOMIC DNA]</scope>
</reference>
<organism evidence="2 3">
    <name type="scientific">Candidatus Yanofskybacteria bacterium GW2011_GWA2_44_9</name>
    <dbReference type="NCBI Taxonomy" id="1619025"/>
    <lineage>
        <taxon>Bacteria</taxon>
        <taxon>Candidatus Yanofskyibacteriota</taxon>
    </lineage>
</organism>
<sequence length="109" mass="12130">MINYLHDFLTGILFSVIIFITVTLLSDGGHTLGSLLFESIYPSGILGLLLFPIFELVVPLALYLVLIKTAWKDPLKKNYIRFVAFALGGYLVYVIGMIGFFVTISPDIL</sequence>
<accession>A0A0G1KE58</accession>
<feature type="transmembrane region" description="Helical" evidence="1">
    <location>
        <begin position="45"/>
        <end position="67"/>
    </location>
</feature>
<feature type="transmembrane region" description="Helical" evidence="1">
    <location>
        <begin position="79"/>
        <end position="104"/>
    </location>
</feature>
<feature type="transmembrane region" description="Helical" evidence="1">
    <location>
        <begin position="7"/>
        <end position="25"/>
    </location>
</feature>